<organism evidence="2 3">
    <name type="scientific">Ohessyouella blattaphilus</name>
    <dbReference type="NCBI Taxonomy" id="2949333"/>
    <lineage>
        <taxon>Bacteria</taxon>
        <taxon>Bacillati</taxon>
        <taxon>Bacillota</taxon>
        <taxon>Clostridia</taxon>
        <taxon>Lachnospirales</taxon>
        <taxon>Lachnospiraceae</taxon>
        <taxon>Ohessyouella</taxon>
    </lineage>
</organism>
<dbReference type="GO" id="GO:0016787">
    <property type="term" value="F:hydrolase activity"/>
    <property type="evidence" value="ECO:0007669"/>
    <property type="project" value="UniProtKB-KW"/>
</dbReference>
<comment type="caution">
    <text evidence="2">The sequence shown here is derived from an EMBL/GenBank/DDBJ whole genome shotgun (WGS) entry which is preliminary data.</text>
</comment>
<evidence type="ECO:0000256" key="1">
    <source>
        <dbReference type="ARBA" id="ARBA00022801"/>
    </source>
</evidence>
<dbReference type="InterPro" id="IPR023365">
    <property type="entry name" value="Sortase_dom-sf"/>
</dbReference>
<keyword evidence="1 2" id="KW-0378">Hydrolase</keyword>
<evidence type="ECO:0000313" key="3">
    <source>
        <dbReference type="Proteomes" id="UP001523565"/>
    </source>
</evidence>
<dbReference type="Proteomes" id="UP001523565">
    <property type="component" value="Unassembled WGS sequence"/>
</dbReference>
<dbReference type="InterPro" id="IPR009835">
    <property type="entry name" value="SrtB"/>
</dbReference>
<dbReference type="Gene3D" id="2.40.260.10">
    <property type="entry name" value="Sortase"/>
    <property type="match status" value="1"/>
</dbReference>
<evidence type="ECO:0000313" key="2">
    <source>
        <dbReference type="EMBL" id="MCP1111522.1"/>
    </source>
</evidence>
<protein>
    <submittedName>
        <fullName evidence="2">Class B sortase</fullName>
        <ecNumber evidence="2">3.4.22.71</ecNumber>
    </submittedName>
</protein>
<dbReference type="EC" id="3.4.22.71" evidence="2"/>
<dbReference type="Pfam" id="PF04203">
    <property type="entry name" value="Sortase"/>
    <property type="match status" value="1"/>
</dbReference>
<reference evidence="2 3" key="1">
    <citation type="journal article" date="2022" name="Genome Biol. Evol.">
        <title>Host diet, physiology and behaviors set the stage for Lachnospiraceae cladogenesis.</title>
        <authorList>
            <person name="Vera-Ponce De Leon A."/>
            <person name="Schneider M."/>
            <person name="Jahnes B.C."/>
            <person name="Sadowski V."/>
            <person name="Camuy-Velez L.A."/>
            <person name="Duan J."/>
            <person name="Sabree Z.L."/>
        </authorList>
    </citation>
    <scope>NUCLEOTIDE SEQUENCE [LARGE SCALE GENOMIC DNA]</scope>
    <source>
        <strain evidence="2 3">PAL227</strain>
    </source>
</reference>
<proteinExistence type="predicted"/>
<dbReference type="CDD" id="cd05826">
    <property type="entry name" value="Sortase_B"/>
    <property type="match status" value="1"/>
</dbReference>
<name>A0ABT1EP37_9FIRM</name>
<dbReference type="SUPFAM" id="SSF63817">
    <property type="entry name" value="Sortase"/>
    <property type="match status" value="1"/>
</dbReference>
<accession>A0ABT1EP37</accession>
<sequence>MSKFRKVMIGFLLIIALVCGSYSAYYFVKRAQVGKVYEVLAEDAKIVAPLVIEEQAEEKEPIPIDFEKLWEINPEIYAWIQIPGTTIDFPIVQSATDNNYYLNHSIEYQEGLPGSIFTENRNNREFSDYNTIIYGHNMMDGSMFSPLHDFRDAEFFSTHSEIIIYTPEKKLVYEIFAAVGYTNENLLDKYDFSAADMRQSFIDSLQDERIAKGTVNYGEKELIDKQLITLSTCDDTQGARRYLVVAAQKD</sequence>
<dbReference type="EMBL" id="JAMZFV010000042">
    <property type="protein sequence ID" value="MCP1111522.1"/>
    <property type="molecule type" value="Genomic_DNA"/>
</dbReference>
<keyword evidence="3" id="KW-1185">Reference proteome</keyword>
<gene>
    <name evidence="2" type="primary">srtB</name>
    <name evidence="2" type="ORF">NK118_14805</name>
</gene>
<dbReference type="InterPro" id="IPR005754">
    <property type="entry name" value="Sortase"/>
</dbReference>
<dbReference type="RefSeq" id="WP_262070381.1">
    <property type="nucleotide sequence ID" value="NZ_JAMXOC010000042.1"/>
</dbReference>
<dbReference type="NCBIfam" id="TIGR03064">
    <property type="entry name" value="sortase_srtB"/>
    <property type="match status" value="1"/>
</dbReference>